<organismHost>
    <name type="scientific">Microtus agrestis</name>
    <name type="common">Short-tailed field vole</name>
    <dbReference type="NCBI Taxonomy" id="29092"/>
</organismHost>
<accession>A0A2R8F651</accession>
<organismHost>
    <name type="scientific">Apodemus sylvaticus</name>
    <name type="common">European woodmouse</name>
    <dbReference type="NCBI Taxonomy" id="10129"/>
</organismHost>
<organismHost>
    <name type="scientific">Homo sapiens</name>
    <name type="common">Human</name>
    <dbReference type="NCBI Taxonomy" id="9606"/>
</organismHost>
<dbReference type="Proteomes" id="UP000279063">
    <property type="component" value="Segment"/>
</dbReference>
<organismHost>
    <name type="scientific">Felis catus</name>
    <name type="common">Cat</name>
    <name type="synonym">Felis silvestris catus</name>
    <dbReference type="NCBI Taxonomy" id="9685"/>
</organismHost>
<name>A0A2R8F651_COWPX</name>
<reference evidence="1" key="1">
    <citation type="submission" date="2018-04" db="EMBL/GenBank/DDBJ databases">
        <authorList>
            <person name="Go L.Y."/>
            <person name="Mitchell J.A."/>
        </authorList>
    </citation>
    <scope>NUCLEOTIDE SEQUENCE</scope>
    <source>
        <strain evidence="1">Ger/2014/Human</strain>
    </source>
</reference>
<sequence>MRFISHEPKQLEESHEPVSESPICMIDLSLSFLGNSRIVIDEILFKVSEIRLVTVLPPTTLGNKQTLIGVFSAEIISERIEQ</sequence>
<organismHost>
    <name type="scientific">Mus musculus</name>
    <name type="common">Mouse</name>
    <dbReference type="NCBI Taxonomy" id="10090"/>
</organismHost>
<proteinExistence type="predicted"/>
<organismHost>
    <name type="scientific">Loxodonta africana</name>
    <name type="common">African elephant</name>
    <dbReference type="NCBI Taxonomy" id="9785"/>
</organismHost>
<dbReference type="EMBL" id="LT993226">
    <property type="protein sequence ID" value="SPN67968.1"/>
    <property type="molecule type" value="Genomic_DNA"/>
</dbReference>
<organismHost>
    <name type="scientific">Bos taurus</name>
    <name type="common">Bovine</name>
    <dbReference type="NCBI Taxonomy" id="9913"/>
</organismHost>
<protein>
    <submittedName>
        <fullName evidence="1">Uncharacterized protein</fullName>
    </submittedName>
</protein>
<organismHost>
    <name type="scientific">Myodes glareolus</name>
    <name type="common">Bank vole</name>
    <name type="synonym">Clethrionomys glareolus</name>
    <dbReference type="NCBI Taxonomy" id="447135"/>
</organismHost>
<organism evidence="1">
    <name type="scientific">Cowpox virus</name>
    <name type="common">CPV</name>
    <dbReference type="NCBI Taxonomy" id="10243"/>
    <lineage>
        <taxon>Viruses</taxon>
        <taxon>Varidnaviria</taxon>
        <taxon>Bamfordvirae</taxon>
        <taxon>Nucleocytoviricota</taxon>
        <taxon>Pokkesviricetes</taxon>
        <taxon>Chitovirales</taxon>
        <taxon>Poxviridae</taxon>
        <taxon>Chordopoxvirinae</taxon>
        <taxon>Orthopoxvirus</taxon>
        <taxon>Orthopoxvirus cowpox</taxon>
    </lineage>
</organism>
<evidence type="ECO:0000313" key="1">
    <source>
        <dbReference type="EMBL" id="SPN67968.1"/>
    </source>
</evidence>
<gene>
    <name evidence="1" type="primary">gCPXV0113</name>
</gene>